<name>A0A1I3ZMX2_9HYPH</name>
<dbReference type="PANTHER" id="PTHR43763:SF6">
    <property type="entry name" value="XAA-PRO AMINOPEPTIDASE 1"/>
    <property type="match status" value="1"/>
</dbReference>
<evidence type="ECO:0000259" key="5">
    <source>
        <dbReference type="Pfam" id="PF01321"/>
    </source>
</evidence>
<dbReference type="Pfam" id="PF00557">
    <property type="entry name" value="Peptidase_M24"/>
    <property type="match status" value="1"/>
</dbReference>
<dbReference type="InterPro" id="IPR000587">
    <property type="entry name" value="Creatinase_N"/>
</dbReference>
<dbReference type="InterPro" id="IPR036005">
    <property type="entry name" value="Creatinase/aminopeptidase-like"/>
</dbReference>
<dbReference type="CDD" id="cd01085">
    <property type="entry name" value="APP"/>
    <property type="match status" value="1"/>
</dbReference>
<dbReference type="Gene3D" id="3.40.350.10">
    <property type="entry name" value="Creatinase/prolidase N-terminal domain"/>
    <property type="match status" value="2"/>
</dbReference>
<dbReference type="Pfam" id="PF16188">
    <property type="entry name" value="Peptidase_M24_C"/>
    <property type="match status" value="1"/>
</dbReference>
<dbReference type="Pfam" id="PF16189">
    <property type="entry name" value="Creatinase_N_2"/>
    <property type="match status" value="1"/>
</dbReference>
<feature type="domain" description="Creatinase N-terminal" evidence="5">
    <location>
        <begin position="13"/>
        <end position="134"/>
    </location>
</feature>
<reference evidence="7 8" key="1">
    <citation type="submission" date="2016-10" db="EMBL/GenBank/DDBJ databases">
        <authorList>
            <person name="Varghese N."/>
            <person name="Submissions S."/>
        </authorList>
    </citation>
    <scope>NUCLEOTIDE SEQUENCE [LARGE SCALE GENOMIC DNA]</scope>
    <source>
        <strain evidence="7 8">DSM 16392</strain>
    </source>
</reference>
<keyword evidence="8" id="KW-1185">Reference proteome</keyword>
<dbReference type="GO" id="GO:0004177">
    <property type="term" value="F:aminopeptidase activity"/>
    <property type="evidence" value="ECO:0007669"/>
    <property type="project" value="UniProtKB-KW"/>
</dbReference>
<evidence type="ECO:0000313" key="8">
    <source>
        <dbReference type="Proteomes" id="UP000199598"/>
    </source>
</evidence>
<dbReference type="EMBL" id="FOSK01000005">
    <property type="protein sequence ID" value="SFK45412.1"/>
    <property type="molecule type" value="Genomic_DNA"/>
</dbReference>
<accession>A0A1I3ZMX2</accession>
<organism evidence="7 8">
    <name type="scientific">Pseudovibrio ascidiaceicola</name>
    <dbReference type="NCBI Taxonomy" id="285279"/>
    <lineage>
        <taxon>Bacteria</taxon>
        <taxon>Pseudomonadati</taxon>
        <taxon>Pseudomonadota</taxon>
        <taxon>Alphaproteobacteria</taxon>
        <taxon>Hyphomicrobiales</taxon>
        <taxon>Stappiaceae</taxon>
        <taxon>Pseudovibrio</taxon>
    </lineage>
</organism>
<keyword evidence="3" id="KW-0378">Hydrolase</keyword>
<evidence type="ECO:0000256" key="2">
    <source>
        <dbReference type="ARBA" id="ARBA00022723"/>
    </source>
</evidence>
<sequence>MLENQKFERTTDRLNLLRDELKRTGLDAVIIPRFDEHQGEYCAPHDERLAWATGFTGSAGLAIVTVDQAVMFVDGRYTVQVRNQCSSEFFSYQHIFDEPLENWISTNMKAGQQIGVDPMLIPSAWWDRFAGGAKDTSALLVATASNIIDAVWSDQPEKPLSPVTPYSLEKAGKTSLEKRTEIAAHLKHKGAKVLVETQPDNIAWLLNVRGDDVEFNPIPHSFLLLKDDGSASWFVDSRKLSNSLDEYELEKVETADPASFISSLEKMTGEGTQVLIDPLFSPVATRLAVQASGGIPVMEQGAITLTKAKKNVNELKGLRDCHVRDGIAWTEFSAWLKREVPQRAKAGDPVHELEAEERILTERKRQKDFVYPSFRSISAAAGNAAMCHYAATDASNTAILPEHTYLLDSGGQYQDGTTDATRTFAFSETSEEFKAAYTAVFKGFVALASLRFPKGTQGHHIDGFARRPLWDLGLDYDHGTGHGIGHFLSVHEQPQRIGKQYNPVDLVAGMVMSIEPGYYVANQYGIRIENLFEIVEEDDGFLVFKNLSYIPIEPQMLNMVDLTRAEIKWLGDYNADLKRVLGPELSPDAYDYLISCCELPE</sequence>
<dbReference type="Pfam" id="PF01321">
    <property type="entry name" value="Creatinase_N"/>
    <property type="match status" value="1"/>
</dbReference>
<dbReference type="SUPFAM" id="SSF55920">
    <property type="entry name" value="Creatinase/aminopeptidase"/>
    <property type="match status" value="1"/>
</dbReference>
<protein>
    <submittedName>
        <fullName evidence="7">Xaa-Pro aminopeptidase</fullName>
    </submittedName>
</protein>
<feature type="domain" description="Peptidase M24 C-terminal" evidence="6">
    <location>
        <begin position="540"/>
        <end position="597"/>
    </location>
</feature>
<keyword evidence="7" id="KW-0645">Protease</keyword>
<dbReference type="InterPro" id="IPR050422">
    <property type="entry name" value="X-Pro_aminopeptidase_P"/>
</dbReference>
<feature type="domain" description="Peptidase M24" evidence="4">
    <location>
        <begin position="318"/>
        <end position="535"/>
    </location>
</feature>
<dbReference type="InterPro" id="IPR029149">
    <property type="entry name" value="Creatin/AminoP/Spt16_N"/>
</dbReference>
<dbReference type="InterPro" id="IPR032416">
    <property type="entry name" value="Peptidase_M24_C"/>
</dbReference>
<evidence type="ECO:0000256" key="3">
    <source>
        <dbReference type="ARBA" id="ARBA00022801"/>
    </source>
</evidence>
<keyword evidence="2" id="KW-0479">Metal-binding</keyword>
<dbReference type="PANTHER" id="PTHR43763">
    <property type="entry name" value="XAA-PRO AMINOPEPTIDASE 1"/>
    <property type="match status" value="1"/>
</dbReference>
<dbReference type="Gene3D" id="3.90.230.10">
    <property type="entry name" value="Creatinase/methionine aminopeptidase superfamily"/>
    <property type="match status" value="1"/>
</dbReference>
<dbReference type="RefSeq" id="WP_093519428.1">
    <property type="nucleotide sequence ID" value="NZ_FOSK01000005.1"/>
</dbReference>
<dbReference type="SUPFAM" id="SSF53092">
    <property type="entry name" value="Creatinase/prolidase N-terminal domain"/>
    <property type="match status" value="1"/>
</dbReference>
<keyword evidence="7" id="KW-0031">Aminopeptidase</keyword>
<proteinExistence type="inferred from homology"/>
<dbReference type="InterPro" id="IPR000994">
    <property type="entry name" value="Pept_M24"/>
</dbReference>
<comment type="similarity">
    <text evidence="1">Belongs to the peptidase M24B family.</text>
</comment>
<comment type="caution">
    <text evidence="7">The sequence shown here is derived from an EMBL/GenBank/DDBJ whole genome shotgun (WGS) entry which is preliminary data.</text>
</comment>
<dbReference type="Proteomes" id="UP000199598">
    <property type="component" value="Unassembled WGS sequence"/>
</dbReference>
<dbReference type="InterPro" id="IPR033740">
    <property type="entry name" value="Pept_M24B"/>
</dbReference>
<evidence type="ECO:0000259" key="4">
    <source>
        <dbReference type="Pfam" id="PF00557"/>
    </source>
</evidence>
<evidence type="ECO:0000313" key="7">
    <source>
        <dbReference type="EMBL" id="SFK45412.1"/>
    </source>
</evidence>
<gene>
    <name evidence="7" type="ORF">SAMN04488518_105167</name>
</gene>
<evidence type="ECO:0000259" key="6">
    <source>
        <dbReference type="Pfam" id="PF16188"/>
    </source>
</evidence>
<evidence type="ECO:0000256" key="1">
    <source>
        <dbReference type="ARBA" id="ARBA00008766"/>
    </source>
</evidence>